<dbReference type="EMBL" id="CM000608">
    <property type="protein sequence ID" value="EEC49765.1"/>
    <property type="molecule type" value="Genomic_DNA"/>
</dbReference>
<dbReference type="Pfam" id="PF03454">
    <property type="entry name" value="MoeA_C"/>
    <property type="match status" value="1"/>
</dbReference>
<accession>B7FV20</accession>
<reference evidence="7 8" key="1">
    <citation type="journal article" date="2008" name="Nature">
        <title>The Phaeodactylum genome reveals the evolutionary history of diatom genomes.</title>
        <authorList>
            <person name="Bowler C."/>
            <person name="Allen A.E."/>
            <person name="Badger J.H."/>
            <person name="Grimwood J."/>
            <person name="Jabbari K."/>
            <person name="Kuo A."/>
            <person name="Maheswari U."/>
            <person name="Martens C."/>
            <person name="Maumus F."/>
            <person name="Otillar R.P."/>
            <person name="Rayko E."/>
            <person name="Salamov A."/>
            <person name="Vandepoele K."/>
            <person name="Beszteri B."/>
            <person name="Gruber A."/>
            <person name="Heijde M."/>
            <person name="Katinka M."/>
            <person name="Mock T."/>
            <person name="Valentin K."/>
            <person name="Verret F."/>
            <person name="Berges J.A."/>
            <person name="Brownlee C."/>
            <person name="Cadoret J.P."/>
            <person name="Chiovitti A."/>
            <person name="Choi C.J."/>
            <person name="Coesel S."/>
            <person name="De Martino A."/>
            <person name="Detter J.C."/>
            <person name="Durkin C."/>
            <person name="Falciatore A."/>
            <person name="Fournet J."/>
            <person name="Haruta M."/>
            <person name="Huysman M.J."/>
            <person name="Jenkins B.D."/>
            <person name="Jiroutova K."/>
            <person name="Jorgensen R.E."/>
            <person name="Joubert Y."/>
            <person name="Kaplan A."/>
            <person name="Kroger N."/>
            <person name="Kroth P.G."/>
            <person name="La Roche J."/>
            <person name="Lindquist E."/>
            <person name="Lommer M."/>
            <person name="Martin-Jezequel V."/>
            <person name="Lopez P.J."/>
            <person name="Lucas S."/>
            <person name="Mangogna M."/>
            <person name="McGinnis K."/>
            <person name="Medlin L.K."/>
            <person name="Montsant A."/>
            <person name="Oudot-Le Secq M.P."/>
            <person name="Napoli C."/>
            <person name="Obornik M."/>
            <person name="Parker M.S."/>
            <person name="Petit J.L."/>
            <person name="Porcel B.M."/>
            <person name="Poulsen N."/>
            <person name="Robison M."/>
            <person name="Rychlewski L."/>
            <person name="Rynearson T.A."/>
            <person name="Schmutz J."/>
            <person name="Shapiro H."/>
            <person name="Siaut M."/>
            <person name="Stanley M."/>
            <person name="Sussman M.R."/>
            <person name="Taylor A.R."/>
            <person name="Vardi A."/>
            <person name="von Dassow P."/>
            <person name="Vyverman W."/>
            <person name="Willis A."/>
            <person name="Wyrwicz L.S."/>
            <person name="Rokhsar D.S."/>
            <person name="Weissenbach J."/>
            <person name="Armbrust E.V."/>
            <person name="Green B.R."/>
            <person name="Van de Peer Y."/>
            <person name="Grigoriev I.V."/>
        </authorList>
    </citation>
    <scope>NUCLEOTIDE SEQUENCE [LARGE SCALE GENOMIC DNA]</scope>
    <source>
        <strain evidence="7 8">CCAP 1055/1</strain>
    </source>
</reference>
<dbReference type="GO" id="GO:0061598">
    <property type="term" value="F:molybdopterin adenylyltransferase activity"/>
    <property type="evidence" value="ECO:0007669"/>
    <property type="project" value="UniProtKB-UniRule"/>
</dbReference>
<comment type="catalytic activity">
    <reaction evidence="5">
        <text>molybdopterin + ATP + H(+) = adenylyl-molybdopterin + diphosphate</text>
        <dbReference type="Rhea" id="RHEA:31331"/>
        <dbReference type="ChEBI" id="CHEBI:15378"/>
        <dbReference type="ChEBI" id="CHEBI:30616"/>
        <dbReference type="ChEBI" id="CHEBI:33019"/>
        <dbReference type="ChEBI" id="CHEBI:58698"/>
        <dbReference type="ChEBI" id="CHEBI:62727"/>
    </reaction>
</comment>
<dbReference type="InterPro" id="IPR005110">
    <property type="entry name" value="MoeA_linker/N"/>
</dbReference>
<keyword evidence="4 5" id="KW-0501">Molybdenum cofactor biosynthesis</keyword>
<dbReference type="InterPro" id="IPR001453">
    <property type="entry name" value="MoaB/Mog_dom"/>
</dbReference>
<comment type="similarity">
    <text evidence="2">In the N-terminal section; belongs to the MoaB/Mog family.</text>
</comment>
<dbReference type="Gene3D" id="3.90.105.10">
    <property type="entry name" value="Molybdopterin biosynthesis moea protein, domain 2"/>
    <property type="match status" value="1"/>
</dbReference>
<dbReference type="GO" id="GO:0006777">
    <property type="term" value="P:Mo-molybdopterin cofactor biosynthetic process"/>
    <property type="evidence" value="ECO:0007669"/>
    <property type="project" value="UniProtKB-UniRule"/>
</dbReference>
<dbReference type="PANTHER" id="PTHR10192">
    <property type="entry name" value="MOLYBDOPTERIN BIOSYNTHESIS PROTEIN"/>
    <property type="match status" value="1"/>
</dbReference>
<dbReference type="InterPro" id="IPR038987">
    <property type="entry name" value="MoeA-like"/>
</dbReference>
<protein>
    <recommendedName>
        <fullName evidence="6">MoaB/Mog domain-containing protein</fullName>
    </recommendedName>
</protein>
<dbReference type="Gene3D" id="2.40.340.10">
    <property type="entry name" value="MoeA, C-terminal, domain IV"/>
    <property type="match status" value="1"/>
</dbReference>
<comment type="pathway">
    <text evidence="1 5">Cofactor biosynthesis; molybdopterin biosynthesis.</text>
</comment>
<dbReference type="STRING" id="556484.B7FV20"/>
<dbReference type="Gene3D" id="2.170.190.11">
    <property type="entry name" value="Molybdopterin biosynthesis moea protein, domain 3"/>
    <property type="match status" value="1"/>
</dbReference>
<keyword evidence="5" id="KW-0808">Transferase</keyword>
<dbReference type="InParanoid" id="B7FV20"/>
<dbReference type="Pfam" id="PF03453">
    <property type="entry name" value="MoeA_N"/>
    <property type="match status" value="1"/>
</dbReference>
<dbReference type="eggNOG" id="KOG2371">
    <property type="taxonomic scope" value="Eukaryota"/>
</dbReference>
<proteinExistence type="inferred from homology"/>
<dbReference type="PaxDb" id="2850-Phatr44961"/>
<dbReference type="GO" id="GO:0005524">
    <property type="term" value="F:ATP binding"/>
    <property type="evidence" value="ECO:0007669"/>
    <property type="project" value="UniProtKB-UniRule"/>
</dbReference>
<dbReference type="CDD" id="cd00887">
    <property type="entry name" value="MoeA"/>
    <property type="match status" value="1"/>
</dbReference>
<evidence type="ECO:0000256" key="4">
    <source>
        <dbReference type="ARBA" id="ARBA00023150"/>
    </source>
</evidence>
<dbReference type="KEGG" id="pti:PHATRDRAFT_44961"/>
<dbReference type="SUPFAM" id="SSF63867">
    <property type="entry name" value="MoeA C-terminal domain-like"/>
    <property type="match status" value="1"/>
</dbReference>
<dbReference type="SMART" id="SM00852">
    <property type="entry name" value="MoCF_biosynth"/>
    <property type="match status" value="1"/>
</dbReference>
<dbReference type="SUPFAM" id="SSF53218">
    <property type="entry name" value="Molybdenum cofactor biosynthesis proteins"/>
    <property type="match status" value="1"/>
</dbReference>
<evidence type="ECO:0000313" key="7">
    <source>
        <dbReference type="EMBL" id="EEC49765.1"/>
    </source>
</evidence>
<evidence type="ECO:0000256" key="5">
    <source>
        <dbReference type="RuleBase" id="RU365090"/>
    </source>
</evidence>
<evidence type="ECO:0000259" key="6">
    <source>
        <dbReference type="SMART" id="SM00852"/>
    </source>
</evidence>
<comment type="cofactor">
    <cofactor evidence="5">
        <name>Mg(2+)</name>
        <dbReference type="ChEBI" id="CHEBI:18420"/>
    </cofactor>
</comment>
<dbReference type="InterPro" id="IPR036135">
    <property type="entry name" value="MoeA_linker/N_sf"/>
</dbReference>
<sequence>MTNDDSDKLIHPMTAVPDAIRIVLTECARVLLQKSDFAPPVLSIDAHVDGGSLLGQVLAEPVGMSEPGYPPYRASIMDGFAIRTTDRFPSTFPNGSSPPTTKQWTHTIAGKVFAGNTSQTKDDTGTSQTVDACQLPTAYYLTTGAVVPNDFDCVVPVEKCTVNNKTNPTFVNIQAVPADIQSGKWIRDVGCDIPAGMEMLPRGHVLDAVSLGLIRQSGCERVSIRRRPVVGVLSTGNELLGDNVRGEQSRHGMIPDVNRPVLLATLKSMANCTTVDLGLARDDSVDDMASHLQSALERCDVVITTGGISMGETDIIEEVLVERLQGKVHFGRLLMKPGKPTTFATVVTAPSSGTKLIFAMPGNPPCLDLLHHGPDSTADTYGESVEEQIHRVVLNAAVHPEVQAILSQDIRLDHERPEYHRVQLREQMPGGSVFAFSTGVQQSSRLMSMLGADALLILPQGTTSKSTAKKGETYTALLLRHRSRYPQKLVTEAQHLNPISSTGNNIRIGVVFAAPSVQLLLTPTLEEITESVQAAMAGSKKSHSIEISSTQLYTGSATKIENFLNSIPLDVDILIITYSKRQFRYQLALANSLRHALIKRADWIALQARQGCAAYDPTTAASEMVVGFWERTKETSLSDAIVVCLPAEGVGGLSHVRGVLRHALRVARGAGHSDEGYPRKES</sequence>
<dbReference type="GeneID" id="7199488"/>
<dbReference type="AlphaFoldDB" id="B7FV20"/>
<keyword evidence="5" id="KW-0500">Molybdenum</keyword>
<dbReference type="OrthoDB" id="4349954at2759"/>
<dbReference type="GO" id="GO:0005829">
    <property type="term" value="C:cytosol"/>
    <property type="evidence" value="ECO:0007669"/>
    <property type="project" value="TreeGrafter"/>
</dbReference>
<organism evidence="7 8">
    <name type="scientific">Phaeodactylum tricornutum (strain CCAP 1055/1)</name>
    <dbReference type="NCBI Taxonomy" id="556484"/>
    <lineage>
        <taxon>Eukaryota</taxon>
        <taxon>Sar</taxon>
        <taxon>Stramenopiles</taxon>
        <taxon>Ochrophyta</taxon>
        <taxon>Bacillariophyta</taxon>
        <taxon>Bacillariophyceae</taxon>
        <taxon>Bacillariophycidae</taxon>
        <taxon>Naviculales</taxon>
        <taxon>Phaeodactylaceae</taxon>
        <taxon>Phaeodactylum</taxon>
    </lineage>
</organism>
<dbReference type="InterPro" id="IPR005111">
    <property type="entry name" value="MoeA_C_domain_IV"/>
</dbReference>
<dbReference type="GO" id="GO:0046872">
    <property type="term" value="F:metal ion binding"/>
    <property type="evidence" value="ECO:0007669"/>
    <property type="project" value="UniProtKB-UniRule"/>
</dbReference>
<comment type="function">
    <text evidence="5">Catalyzes two steps in the biosynthesis of the molybdenum cofactor. In the first step, molybdopterin is adenylated. Subsequently, molybdate is inserted into adenylated molybdopterin and AMP is released.</text>
</comment>
<evidence type="ECO:0000256" key="1">
    <source>
        <dbReference type="ARBA" id="ARBA00005046"/>
    </source>
</evidence>
<dbReference type="PROSITE" id="PS01079">
    <property type="entry name" value="MOCF_BIOSYNTHESIS_2"/>
    <property type="match status" value="1"/>
</dbReference>
<name>B7FV20_PHATC</name>
<dbReference type="GO" id="GO:0061599">
    <property type="term" value="F:molybdopterin molybdotransferase activity"/>
    <property type="evidence" value="ECO:0007669"/>
    <property type="project" value="UniProtKB-UniRule"/>
</dbReference>
<keyword evidence="5" id="KW-0479">Metal-binding</keyword>
<dbReference type="SUPFAM" id="SSF63882">
    <property type="entry name" value="MoeA N-terminal region -like"/>
    <property type="match status" value="1"/>
</dbReference>
<dbReference type="InterPro" id="IPR008284">
    <property type="entry name" value="MoCF_biosynth_CS"/>
</dbReference>
<dbReference type="RefSeq" id="XP_002179067.1">
    <property type="nucleotide sequence ID" value="XM_002179031.1"/>
</dbReference>
<comment type="similarity">
    <text evidence="3">In the C-terminal section; belongs to the MoeA family.</text>
</comment>
<keyword evidence="5" id="KW-0460">Magnesium</keyword>
<dbReference type="InterPro" id="IPR036425">
    <property type="entry name" value="MoaB/Mog-like_dom_sf"/>
</dbReference>
<feature type="domain" description="MoaB/Mog" evidence="6">
    <location>
        <begin position="231"/>
        <end position="378"/>
    </location>
</feature>
<evidence type="ECO:0000313" key="8">
    <source>
        <dbReference type="Proteomes" id="UP000000759"/>
    </source>
</evidence>
<dbReference type="HOGENOM" id="CLU_010186_7_0_1"/>
<reference evidence="8" key="2">
    <citation type="submission" date="2008-08" db="EMBL/GenBank/DDBJ databases">
        <authorList>
            <consortium name="Diatom Consortium"/>
            <person name="Grigoriev I."/>
            <person name="Grimwood J."/>
            <person name="Kuo A."/>
            <person name="Otillar R.P."/>
            <person name="Salamov A."/>
            <person name="Detter J.C."/>
            <person name="Lindquist E."/>
            <person name="Shapiro H."/>
            <person name="Lucas S."/>
            <person name="Glavina del Rio T."/>
            <person name="Pitluck S."/>
            <person name="Rokhsar D."/>
            <person name="Bowler C."/>
        </authorList>
    </citation>
    <scope>GENOME REANNOTATION</scope>
    <source>
        <strain evidence="8">CCAP 1055/1</strain>
    </source>
</reference>
<keyword evidence="8" id="KW-1185">Reference proteome</keyword>
<dbReference type="Proteomes" id="UP000000759">
    <property type="component" value="Chromosome 5"/>
</dbReference>
<evidence type="ECO:0000256" key="2">
    <source>
        <dbReference type="ARBA" id="ARBA00007589"/>
    </source>
</evidence>
<gene>
    <name evidence="7" type="ORF">PHATRDRAFT_44961</name>
</gene>
<dbReference type="InterPro" id="IPR036688">
    <property type="entry name" value="MoeA_C_domain_IV_sf"/>
</dbReference>
<dbReference type="Gene3D" id="3.40.980.10">
    <property type="entry name" value="MoaB/Mog-like domain"/>
    <property type="match status" value="1"/>
</dbReference>
<evidence type="ECO:0000256" key="3">
    <source>
        <dbReference type="ARBA" id="ARBA00008339"/>
    </source>
</evidence>
<comment type="catalytic activity">
    <reaction evidence="5">
        <text>adenylyl-molybdopterin + molybdate = Mo-molybdopterin + AMP + H(+)</text>
        <dbReference type="Rhea" id="RHEA:35047"/>
        <dbReference type="ChEBI" id="CHEBI:15378"/>
        <dbReference type="ChEBI" id="CHEBI:36264"/>
        <dbReference type="ChEBI" id="CHEBI:62727"/>
        <dbReference type="ChEBI" id="CHEBI:71302"/>
        <dbReference type="ChEBI" id="CHEBI:456215"/>
    </reaction>
</comment>
<dbReference type="Pfam" id="PF00994">
    <property type="entry name" value="MoCF_biosynth"/>
    <property type="match status" value="1"/>
</dbReference>
<dbReference type="PANTHER" id="PTHR10192:SF5">
    <property type="entry name" value="GEPHYRIN"/>
    <property type="match status" value="1"/>
</dbReference>
<dbReference type="UniPathway" id="UPA00344"/>
<comment type="similarity">
    <text evidence="5">Belongs to the MoeA family.</text>
</comment>